<dbReference type="Proteomes" id="UP000812966">
    <property type="component" value="Unassembled WGS sequence"/>
</dbReference>
<sequence length="367" mass="42656">MSFNPSTDQTEPSFTAPSSGGGHSAGSALGSSTSSQGTSRDNLGSITALGDRDYEAELTTRWAALNGHEFKQRLVSQFFDLTFGVEEFRPLFEDSVLVWYNERTRDSDNLQEMIYRFKAFQHQINQMTNHRGFDQRDGTVFNSWALPDGVPRDYEYINHRHPERGPMTLDQASKASCEVSIADSQQSISTTVDTDKMVEATFIPKGYDRSKDYKAGFVEEWNKCRHEHNNDYFNLVKKYFEWTLVWDRVYYRETIGAIVLDPRTRFVPEGYDRYKNYRTEFMKECDGCKSQNNDEYKTLVDKYMRWTVVWTERYFRLATSPIVPGLEDRDTQLQTVLRNLTAIEAQQHEDGKLATSTWQVFEDDELE</sequence>
<evidence type="ECO:0000256" key="1">
    <source>
        <dbReference type="SAM" id="MobiDB-lite"/>
    </source>
</evidence>
<dbReference type="EMBL" id="JABELV010000163">
    <property type="protein sequence ID" value="KAG7528918.1"/>
    <property type="molecule type" value="Genomic_DNA"/>
</dbReference>
<feature type="region of interest" description="Disordered" evidence="1">
    <location>
        <begin position="1"/>
        <end position="44"/>
    </location>
</feature>
<reference evidence="2" key="1">
    <citation type="submission" date="2020-04" db="EMBL/GenBank/DDBJ databases">
        <title>Analysis of mating type loci in Filobasidium floriforme.</title>
        <authorList>
            <person name="Nowrousian M."/>
        </authorList>
    </citation>
    <scope>NUCLEOTIDE SEQUENCE</scope>
    <source>
        <strain evidence="2">CBS 6242</strain>
    </source>
</reference>
<dbReference type="AlphaFoldDB" id="A0A8K0JG70"/>
<feature type="compositionally biased region" description="Low complexity" evidence="1">
    <location>
        <begin position="25"/>
        <end position="39"/>
    </location>
</feature>
<gene>
    <name evidence="2" type="ORF">FFLO_05875</name>
</gene>
<proteinExistence type="predicted"/>
<protein>
    <submittedName>
        <fullName evidence="2">Uncharacterized protein</fullName>
    </submittedName>
</protein>
<evidence type="ECO:0000313" key="3">
    <source>
        <dbReference type="Proteomes" id="UP000812966"/>
    </source>
</evidence>
<comment type="caution">
    <text evidence="2">The sequence shown here is derived from an EMBL/GenBank/DDBJ whole genome shotgun (WGS) entry which is preliminary data.</text>
</comment>
<keyword evidence="3" id="KW-1185">Reference proteome</keyword>
<accession>A0A8K0JG70</accession>
<organism evidence="2 3">
    <name type="scientific">Filobasidium floriforme</name>
    <dbReference type="NCBI Taxonomy" id="5210"/>
    <lineage>
        <taxon>Eukaryota</taxon>
        <taxon>Fungi</taxon>
        <taxon>Dikarya</taxon>
        <taxon>Basidiomycota</taxon>
        <taxon>Agaricomycotina</taxon>
        <taxon>Tremellomycetes</taxon>
        <taxon>Filobasidiales</taxon>
        <taxon>Filobasidiaceae</taxon>
        <taxon>Filobasidium</taxon>
    </lineage>
</organism>
<name>A0A8K0JG70_9TREE</name>
<evidence type="ECO:0000313" key="2">
    <source>
        <dbReference type="EMBL" id="KAG7528918.1"/>
    </source>
</evidence>
<feature type="compositionally biased region" description="Polar residues" evidence="1">
    <location>
        <begin position="1"/>
        <end position="13"/>
    </location>
</feature>